<proteinExistence type="predicted"/>
<protein>
    <recommendedName>
        <fullName evidence="4">DUF4381 domain-containing protein</fullName>
    </recommendedName>
</protein>
<dbReference type="HOGENOM" id="CLU_1523100_0_0_6"/>
<gene>
    <name evidence="2" type="ordered locus">Hneap_0186</name>
</gene>
<accession>D0KWQ2</accession>
<dbReference type="STRING" id="555778.Hneap_0186"/>
<dbReference type="Proteomes" id="UP000009102">
    <property type="component" value="Chromosome"/>
</dbReference>
<feature type="transmembrane region" description="Helical" evidence="1">
    <location>
        <begin position="43"/>
        <end position="64"/>
    </location>
</feature>
<reference evidence="2 3" key="1">
    <citation type="submission" date="2009-10" db="EMBL/GenBank/DDBJ databases">
        <title>Complete sequence of Halothiobacillus neapolitanus c2.</title>
        <authorList>
            <consortium name="US DOE Joint Genome Institute"/>
            <person name="Lucas S."/>
            <person name="Copeland A."/>
            <person name="Lapidus A."/>
            <person name="Glavina del Rio T."/>
            <person name="Tice H."/>
            <person name="Bruce D."/>
            <person name="Goodwin L."/>
            <person name="Pitluck S."/>
            <person name="Davenport K."/>
            <person name="Brettin T."/>
            <person name="Detter J.C."/>
            <person name="Han C."/>
            <person name="Tapia R."/>
            <person name="Larimer F."/>
            <person name="Land M."/>
            <person name="Hauser L."/>
            <person name="Kyrpides N."/>
            <person name="Mikhailova N."/>
            <person name="Kerfeld C."/>
            <person name="Cannon G."/>
            <person name="Heinhort S."/>
        </authorList>
    </citation>
    <scope>NUCLEOTIDE SEQUENCE [LARGE SCALE GENOMIC DNA]</scope>
    <source>
        <strain evidence="3">ATCC 23641 / c2</strain>
    </source>
</reference>
<evidence type="ECO:0000313" key="3">
    <source>
        <dbReference type="Proteomes" id="UP000009102"/>
    </source>
</evidence>
<dbReference type="KEGG" id="hna:Hneap_0186"/>
<keyword evidence="1" id="KW-1133">Transmembrane helix</keyword>
<organism evidence="2 3">
    <name type="scientific">Halothiobacillus neapolitanus (strain ATCC 23641 / DSM 15147 / CIP 104769 / NCIMB 8539 / c2)</name>
    <name type="common">Thiobacillus neapolitanus</name>
    <dbReference type="NCBI Taxonomy" id="555778"/>
    <lineage>
        <taxon>Bacteria</taxon>
        <taxon>Pseudomonadati</taxon>
        <taxon>Pseudomonadota</taxon>
        <taxon>Gammaproteobacteria</taxon>
        <taxon>Chromatiales</taxon>
        <taxon>Halothiobacillaceae</taxon>
        <taxon>Halothiobacillus</taxon>
    </lineage>
</organism>
<dbReference type="EMBL" id="CP001801">
    <property type="protein sequence ID" value="ACX95049.1"/>
    <property type="molecule type" value="Genomic_DNA"/>
</dbReference>
<sequence length="176" mass="20014">MIHPPDGLPDGAPKGLVDVWMPNAPTAASHAKAMLGHAIEHHAVGIVVWGLLLGVLIGFAIWFWRDWRGRVLRWQIRRLQHLLRRHPDQVPEPLGAALTWALSKYFQPRYFKASSALDRRALSPDWRTLVMRLDILRFGPKAAHEDWFALLRAMQECSRRNATAAATAQVNRMPHS</sequence>
<evidence type="ECO:0008006" key="4">
    <source>
        <dbReference type="Google" id="ProtNLM"/>
    </source>
</evidence>
<evidence type="ECO:0000256" key="1">
    <source>
        <dbReference type="SAM" id="Phobius"/>
    </source>
</evidence>
<dbReference type="AlphaFoldDB" id="D0KWQ2"/>
<name>D0KWQ2_HALNC</name>
<evidence type="ECO:0000313" key="2">
    <source>
        <dbReference type="EMBL" id="ACX95049.1"/>
    </source>
</evidence>
<keyword evidence="3" id="KW-1185">Reference proteome</keyword>
<keyword evidence="1" id="KW-0472">Membrane</keyword>
<keyword evidence="1" id="KW-0812">Transmembrane</keyword>